<keyword evidence="6" id="KW-1185">Reference proteome</keyword>
<feature type="region of interest" description="Disordered" evidence="4">
    <location>
        <begin position="1"/>
        <end position="104"/>
    </location>
</feature>
<dbReference type="Proteomes" id="UP001527925">
    <property type="component" value="Unassembled WGS sequence"/>
</dbReference>
<reference evidence="5 6" key="1">
    <citation type="submission" date="2023-09" db="EMBL/GenBank/DDBJ databases">
        <title>Pangenome analysis of Batrachochytrium dendrobatidis and related Chytrids.</title>
        <authorList>
            <person name="Yacoub M.N."/>
            <person name="Stajich J.E."/>
            <person name="James T.Y."/>
        </authorList>
    </citation>
    <scope>NUCLEOTIDE SEQUENCE [LARGE SCALE GENOMIC DNA]</scope>
    <source>
        <strain evidence="5 6">JEL0888</strain>
    </source>
</reference>
<dbReference type="InterPro" id="IPR040251">
    <property type="entry name" value="SEC31-like"/>
</dbReference>
<sequence length="271" mass="29299">MSGFGQQQQQQWGQAPPPWQQGQFQQQQQQQQQQPQQGQFQAPQFQQPQFQQPQYQAPTQYPAYGQQQPHQQQPAAAGYAPAGYPPAGYPPAPQPGPAPAGMGGMGPPPVSGAASQYAAYPEYNPQSHVVGGRSYQGPVTGMSGWNDPPKAMGADAAEAEKALAAVQAPEGVIVAAFTTAVDQAKALVERMPAQRAKIEDTDRRIEGLFDRLANHKLERVVLGQTLLVAQALDAKQYAQAQAIVMKMMKANYANETAWILGAKRLTELLLL</sequence>
<evidence type="ECO:0000313" key="6">
    <source>
        <dbReference type="Proteomes" id="UP001527925"/>
    </source>
</evidence>
<proteinExistence type="predicted"/>
<feature type="compositionally biased region" description="Pro residues" evidence="4">
    <location>
        <begin position="83"/>
        <end position="98"/>
    </location>
</feature>
<keyword evidence="3" id="KW-0677">Repeat</keyword>
<accession>A0ABR4MVB3</accession>
<evidence type="ECO:0000256" key="3">
    <source>
        <dbReference type="ARBA" id="ARBA00022737"/>
    </source>
</evidence>
<organism evidence="5 6">
    <name type="scientific">Polyrhizophydium stewartii</name>
    <dbReference type="NCBI Taxonomy" id="2732419"/>
    <lineage>
        <taxon>Eukaryota</taxon>
        <taxon>Fungi</taxon>
        <taxon>Fungi incertae sedis</taxon>
        <taxon>Chytridiomycota</taxon>
        <taxon>Chytridiomycota incertae sedis</taxon>
        <taxon>Chytridiomycetes</taxon>
        <taxon>Rhizophydiales</taxon>
        <taxon>Rhizophydiales incertae sedis</taxon>
        <taxon>Polyrhizophydium</taxon>
    </lineage>
</organism>
<keyword evidence="2" id="KW-0853">WD repeat</keyword>
<evidence type="ECO:0000256" key="4">
    <source>
        <dbReference type="SAM" id="MobiDB-lite"/>
    </source>
</evidence>
<comment type="caution">
    <text evidence="5">The sequence shown here is derived from an EMBL/GenBank/DDBJ whole genome shotgun (WGS) entry which is preliminary data.</text>
</comment>
<keyword evidence="1" id="KW-0813">Transport</keyword>
<gene>
    <name evidence="5" type="ORF">HK105_209323</name>
</gene>
<protein>
    <submittedName>
        <fullName evidence="5">Uncharacterized protein</fullName>
    </submittedName>
</protein>
<feature type="compositionally biased region" description="Low complexity" evidence="4">
    <location>
        <begin position="1"/>
        <end position="82"/>
    </location>
</feature>
<dbReference type="PANTHER" id="PTHR13923:SF11">
    <property type="entry name" value="SECRETORY 31, ISOFORM D"/>
    <property type="match status" value="1"/>
</dbReference>
<evidence type="ECO:0000313" key="5">
    <source>
        <dbReference type="EMBL" id="KAL2911215.1"/>
    </source>
</evidence>
<dbReference type="EMBL" id="JADGIZ020000136">
    <property type="protein sequence ID" value="KAL2911215.1"/>
    <property type="molecule type" value="Genomic_DNA"/>
</dbReference>
<name>A0ABR4MVB3_9FUNG</name>
<evidence type="ECO:0000256" key="2">
    <source>
        <dbReference type="ARBA" id="ARBA00022574"/>
    </source>
</evidence>
<dbReference type="Gene3D" id="1.20.940.10">
    <property type="entry name" value="Functional domain of the splicing factor Prp18"/>
    <property type="match status" value="1"/>
</dbReference>
<dbReference type="PANTHER" id="PTHR13923">
    <property type="entry name" value="SEC31-RELATED PROTEIN"/>
    <property type="match status" value="1"/>
</dbReference>
<evidence type="ECO:0000256" key="1">
    <source>
        <dbReference type="ARBA" id="ARBA00022448"/>
    </source>
</evidence>